<reference evidence="1 2" key="1">
    <citation type="submission" date="2019-03" db="EMBL/GenBank/DDBJ databases">
        <title>Single cell metagenomics reveals metabolic interactions within the superorganism composed of flagellate Streblomastix strix and complex community of Bacteroidetes bacteria on its surface.</title>
        <authorList>
            <person name="Treitli S.C."/>
            <person name="Kolisko M."/>
            <person name="Husnik F."/>
            <person name="Keeling P."/>
            <person name="Hampl V."/>
        </authorList>
    </citation>
    <scope>NUCLEOTIDE SEQUENCE [LARGE SCALE GENOMIC DNA]</scope>
    <source>
        <strain evidence="1">ST1C</strain>
    </source>
</reference>
<name>A0A5J4TQ05_9EUKA</name>
<proteinExistence type="predicted"/>
<comment type="caution">
    <text evidence="1">The sequence shown here is derived from an EMBL/GenBank/DDBJ whole genome shotgun (WGS) entry which is preliminary data.</text>
</comment>
<feature type="non-terminal residue" evidence="1">
    <location>
        <position position="1"/>
    </location>
</feature>
<organism evidence="1 2">
    <name type="scientific">Streblomastix strix</name>
    <dbReference type="NCBI Taxonomy" id="222440"/>
    <lineage>
        <taxon>Eukaryota</taxon>
        <taxon>Metamonada</taxon>
        <taxon>Preaxostyla</taxon>
        <taxon>Oxymonadida</taxon>
        <taxon>Streblomastigidae</taxon>
        <taxon>Streblomastix</taxon>
    </lineage>
</organism>
<evidence type="ECO:0000313" key="1">
    <source>
        <dbReference type="EMBL" id="KAA6360009.1"/>
    </source>
</evidence>
<sequence length="41" mass="4601">VCAGEGKQLKSFCDCVCEGEKEDEEQIKDMDKLELVSAVMY</sequence>
<dbReference type="EMBL" id="SNRW01027557">
    <property type="protein sequence ID" value="KAA6360009.1"/>
    <property type="molecule type" value="Genomic_DNA"/>
</dbReference>
<protein>
    <submittedName>
        <fullName evidence="1">Uncharacterized protein</fullName>
    </submittedName>
</protein>
<dbReference type="AlphaFoldDB" id="A0A5J4TQ05"/>
<evidence type="ECO:0000313" key="2">
    <source>
        <dbReference type="Proteomes" id="UP000324800"/>
    </source>
</evidence>
<accession>A0A5J4TQ05</accession>
<dbReference type="Proteomes" id="UP000324800">
    <property type="component" value="Unassembled WGS sequence"/>
</dbReference>
<gene>
    <name evidence="1" type="ORF">EZS28_044464</name>
</gene>